<protein>
    <submittedName>
        <fullName evidence="1">Uncharacterized protein</fullName>
    </submittedName>
</protein>
<sequence>MHQIRKKNPVKNLTGLFRCGLGRPGCLFVASFGLVFLRTLQFLALLVALRWRFDFQRDGTIVLNVHLHHRPEPTVLDALRGVLLAQPLQQRPVQPLCIGTLHGPAEIRPVPLHPMVQGELADAKYFQLLIHNRFHPALPAGSAFAETSSECSVTLMMMSSLMQRLMLDA</sequence>
<accession>A0A182JES8</accession>
<dbReference type="AlphaFoldDB" id="A0A182JES8"/>
<evidence type="ECO:0000313" key="1">
    <source>
        <dbReference type="EnsemblMetazoa" id="AATE016728-PA.1"/>
    </source>
</evidence>
<dbReference type="EnsemblMetazoa" id="AATE016728-RA">
    <property type="protein sequence ID" value="AATE016728-PA.1"/>
    <property type="gene ID" value="AATE016728"/>
</dbReference>
<reference evidence="1" key="1">
    <citation type="submission" date="2022-08" db="UniProtKB">
        <authorList>
            <consortium name="EnsemblMetazoa"/>
        </authorList>
    </citation>
    <scope>IDENTIFICATION</scope>
    <source>
        <strain evidence="1">EBRO</strain>
    </source>
</reference>
<organism evidence="1">
    <name type="scientific">Anopheles atroparvus</name>
    <name type="common">European mosquito</name>
    <dbReference type="NCBI Taxonomy" id="41427"/>
    <lineage>
        <taxon>Eukaryota</taxon>
        <taxon>Metazoa</taxon>
        <taxon>Ecdysozoa</taxon>
        <taxon>Arthropoda</taxon>
        <taxon>Hexapoda</taxon>
        <taxon>Insecta</taxon>
        <taxon>Pterygota</taxon>
        <taxon>Neoptera</taxon>
        <taxon>Endopterygota</taxon>
        <taxon>Diptera</taxon>
        <taxon>Nematocera</taxon>
        <taxon>Culicoidea</taxon>
        <taxon>Culicidae</taxon>
        <taxon>Anophelinae</taxon>
        <taxon>Anopheles</taxon>
    </lineage>
</organism>
<name>A0A182JES8_ANOAO</name>
<proteinExistence type="predicted"/>
<dbReference type="VEuPathDB" id="VectorBase:AATE016728"/>